<accession>A0A0M6YHH0</accession>
<protein>
    <submittedName>
        <fullName evidence="1">Uncharacterized protein</fullName>
    </submittedName>
</protein>
<evidence type="ECO:0000313" key="1">
    <source>
        <dbReference type="EMBL" id="CTQ48953.1"/>
    </source>
</evidence>
<dbReference type="Proteomes" id="UP000049222">
    <property type="component" value="Unassembled WGS sequence"/>
</dbReference>
<evidence type="ECO:0000313" key="2">
    <source>
        <dbReference type="Proteomes" id="UP000049222"/>
    </source>
</evidence>
<organism evidence="1 2">
    <name type="scientific">Jannaschia donghaensis</name>
    <dbReference type="NCBI Taxonomy" id="420998"/>
    <lineage>
        <taxon>Bacteria</taxon>
        <taxon>Pseudomonadati</taxon>
        <taxon>Pseudomonadota</taxon>
        <taxon>Alphaproteobacteria</taxon>
        <taxon>Rhodobacterales</taxon>
        <taxon>Roseobacteraceae</taxon>
        <taxon>Jannaschia</taxon>
    </lineage>
</organism>
<proteinExistence type="predicted"/>
<reference evidence="1 2" key="1">
    <citation type="submission" date="2015-07" db="EMBL/GenBank/DDBJ databases">
        <authorList>
            <person name="Noorani M."/>
        </authorList>
    </citation>
    <scope>NUCLEOTIDE SEQUENCE [LARGE SCALE GENOMIC DNA]</scope>
    <source>
        <strain evidence="1 2">CECT 7802</strain>
    </source>
</reference>
<keyword evidence="2" id="KW-1185">Reference proteome</keyword>
<name>A0A0M6YHH0_9RHOB</name>
<sequence>MTHTVATLHPIETVAFDHATLAAFCTAEGPRAEETITKALTDVETLIAQIGAQGDHVRGVMRSCAELQRISALIGMTTIRDAAGAVLTCLAQDDATALRACIARLVRLGEPKQTGGWAMERTPDTVA</sequence>
<dbReference type="RefSeq" id="WP_055083186.1">
    <property type="nucleotide sequence ID" value="NZ_CXSU01000011.1"/>
</dbReference>
<dbReference type="STRING" id="420998.JDO7802_00961"/>
<dbReference type="OrthoDB" id="7658855at2"/>
<dbReference type="EMBL" id="CXSU01000011">
    <property type="protein sequence ID" value="CTQ48953.1"/>
    <property type="molecule type" value="Genomic_DNA"/>
</dbReference>
<gene>
    <name evidence="1" type="ORF">JDO7802_00961</name>
</gene>
<dbReference type="AlphaFoldDB" id="A0A0M6YHH0"/>